<sequence length="161" mass="16745">MAIPQRNTPAASPVQGSVRVGKILRIDSGGAAIVEIDDQPIPAEIAAHLPWPVPGQRVAVMQDAEEPALVLAAYPLREAAAMSNGQDSGVQSAGVGFDPTTGTLRIHAQRLDLTALGSVEIRCGDSVLRFNAQGSVVLEAQAITQSSIGPYRIEGASIDLN</sequence>
<accession>A0ABY9AT00</accession>
<evidence type="ECO:0008006" key="3">
    <source>
        <dbReference type="Google" id="ProtNLM"/>
    </source>
</evidence>
<dbReference type="Proteomes" id="UP001242732">
    <property type="component" value="Chromosome"/>
</dbReference>
<reference evidence="1 2" key="1">
    <citation type="submission" date="2023-06" db="EMBL/GenBank/DDBJ databases">
        <authorList>
            <person name="Ham H."/>
            <person name="Park D.S."/>
        </authorList>
    </citation>
    <scope>NUCLEOTIDE SEQUENCE [LARGE SCALE GENOMIC DNA]</scope>
    <source>
        <strain evidence="1 2">KACC 17005</strain>
    </source>
</reference>
<dbReference type="RefSeq" id="WP_011796821.1">
    <property type="nucleotide sequence ID" value="NZ_CP023687.1"/>
</dbReference>
<dbReference type="EMBL" id="CP127363">
    <property type="protein sequence ID" value="WIY50006.1"/>
    <property type="molecule type" value="Genomic_DNA"/>
</dbReference>
<gene>
    <name evidence="1" type="ORF">QRO08_05375</name>
</gene>
<evidence type="ECO:0000313" key="1">
    <source>
        <dbReference type="EMBL" id="WIY50006.1"/>
    </source>
</evidence>
<evidence type="ECO:0000313" key="2">
    <source>
        <dbReference type="Proteomes" id="UP001242732"/>
    </source>
</evidence>
<name>A0ABY9AT00_PARCI</name>
<keyword evidence="2" id="KW-1185">Reference proteome</keyword>
<proteinExistence type="predicted"/>
<organism evidence="1 2">
    <name type="scientific">Paracidovorax citrulli</name>
    <name type="common">Acidovorax citrulli</name>
    <dbReference type="NCBI Taxonomy" id="80869"/>
    <lineage>
        <taxon>Bacteria</taxon>
        <taxon>Pseudomonadati</taxon>
        <taxon>Pseudomonadota</taxon>
        <taxon>Betaproteobacteria</taxon>
        <taxon>Burkholderiales</taxon>
        <taxon>Comamonadaceae</taxon>
        <taxon>Paracidovorax</taxon>
    </lineage>
</organism>
<protein>
    <recommendedName>
        <fullName evidence="3">Gp5/Type VI secretion system Vgr protein OB-fold domain-containing protein</fullName>
    </recommendedName>
</protein>